<dbReference type="InterPro" id="IPR014752">
    <property type="entry name" value="Arrestin-like_C"/>
</dbReference>
<keyword evidence="2" id="KW-0716">Sensory transduction</keyword>
<accession>A0A1A9WLV1</accession>
<proteinExistence type="inferred from homology"/>
<dbReference type="GO" id="GO:0015031">
    <property type="term" value="P:protein transport"/>
    <property type="evidence" value="ECO:0007669"/>
    <property type="project" value="TreeGrafter"/>
</dbReference>
<dbReference type="InterPro" id="IPR011021">
    <property type="entry name" value="Arrestin-like_N"/>
</dbReference>
<feature type="domain" description="Arrestin C-terminal-like" evidence="3">
    <location>
        <begin position="180"/>
        <end position="312"/>
    </location>
</feature>
<sequence length="455" mass="51008">MSSKCIILFDNNPLGVYYAGQEVSGTAELVTTRPKTVRGILIRVSGFAEVRWTENITKQDTHGERQKAIETYSASEIYYSNERYVYGQSGGTQMELPAGKYVFPFKAIIPPNAPTSLNGAWGQIHHEITFVIDRVMRYDNIFKQPYTVIVPNDLNLNPSNAQPLHKIDEKTFCWSLCCGNQGPMVMEVKVPYASYTPGQKVRFNIILNNQSEVHCSDVKVRLMKKVVYTSRSPETKTKETINKIADNHCGEVIKRNKAEFNEYLQIPSTIPTLINNCNIIKVNYTLKFIAKVSRIHTDLVIEFPFTIGTFPVYANTAINEPITSQPTNNFSSSVAPFTYEEDLRSEQFESNTFKPRYPVFLNDMANNTVTASSPDNNLYPTPYVIPKTPITYTTNPTAPPSMENTAQVLQVQHEPAAKTNNAEQPALEVLGFSLPPGYEPTPTVGSTTSTNIGWK</sequence>
<dbReference type="Proteomes" id="UP000091820">
    <property type="component" value="Unassembled WGS sequence"/>
</dbReference>
<reference evidence="5" key="1">
    <citation type="submission" date="2014-03" db="EMBL/GenBank/DDBJ databases">
        <authorList>
            <person name="Aksoy S."/>
            <person name="Warren W."/>
            <person name="Wilson R.K."/>
        </authorList>
    </citation>
    <scope>NUCLEOTIDE SEQUENCE [LARGE SCALE GENOMIC DNA]</scope>
    <source>
        <strain evidence="5">IAEA</strain>
    </source>
</reference>
<comment type="similarity">
    <text evidence="1">Belongs to the arrestin family.</text>
</comment>
<organism evidence="4 5">
    <name type="scientific">Glossina brevipalpis</name>
    <dbReference type="NCBI Taxonomy" id="37001"/>
    <lineage>
        <taxon>Eukaryota</taxon>
        <taxon>Metazoa</taxon>
        <taxon>Ecdysozoa</taxon>
        <taxon>Arthropoda</taxon>
        <taxon>Hexapoda</taxon>
        <taxon>Insecta</taxon>
        <taxon>Pterygota</taxon>
        <taxon>Neoptera</taxon>
        <taxon>Endopterygota</taxon>
        <taxon>Diptera</taxon>
        <taxon>Brachycera</taxon>
        <taxon>Muscomorpha</taxon>
        <taxon>Hippoboscoidea</taxon>
        <taxon>Glossinidae</taxon>
        <taxon>Glossina</taxon>
    </lineage>
</organism>
<dbReference type="GO" id="GO:0005737">
    <property type="term" value="C:cytoplasm"/>
    <property type="evidence" value="ECO:0007669"/>
    <property type="project" value="TreeGrafter"/>
</dbReference>
<keyword evidence="5" id="KW-1185">Reference proteome</keyword>
<reference evidence="4" key="2">
    <citation type="submission" date="2020-05" db="UniProtKB">
        <authorList>
            <consortium name="EnsemblMetazoa"/>
        </authorList>
    </citation>
    <scope>IDENTIFICATION</scope>
    <source>
        <strain evidence="4">IAEA</strain>
    </source>
</reference>
<dbReference type="VEuPathDB" id="VectorBase:GBRI024288"/>
<name>A0A1A9WLV1_9MUSC</name>
<dbReference type="InterPro" id="IPR011022">
    <property type="entry name" value="Arrestin_C-like"/>
</dbReference>
<evidence type="ECO:0000313" key="4">
    <source>
        <dbReference type="EnsemblMetazoa" id="GBRI024288-PA"/>
    </source>
</evidence>
<dbReference type="PANTHER" id="PTHR11188">
    <property type="entry name" value="ARRESTIN DOMAIN CONTAINING PROTEIN"/>
    <property type="match status" value="1"/>
</dbReference>
<protein>
    <submittedName>
        <fullName evidence="4">Arrestin_C domain-containing protein</fullName>
    </submittedName>
</protein>
<evidence type="ECO:0000313" key="5">
    <source>
        <dbReference type="Proteomes" id="UP000091820"/>
    </source>
</evidence>
<dbReference type="SMART" id="SM01017">
    <property type="entry name" value="Arrestin_C"/>
    <property type="match status" value="1"/>
</dbReference>
<dbReference type="STRING" id="37001.A0A1A9WLV1"/>
<dbReference type="Pfam" id="PF02752">
    <property type="entry name" value="Arrestin_C"/>
    <property type="match status" value="1"/>
</dbReference>
<dbReference type="Pfam" id="PF00339">
    <property type="entry name" value="Arrestin_N"/>
    <property type="match status" value="1"/>
</dbReference>
<evidence type="ECO:0000259" key="3">
    <source>
        <dbReference type="SMART" id="SM01017"/>
    </source>
</evidence>
<dbReference type="InterPro" id="IPR014756">
    <property type="entry name" value="Ig_E-set"/>
</dbReference>
<evidence type="ECO:0000256" key="1">
    <source>
        <dbReference type="ARBA" id="ARBA00005298"/>
    </source>
</evidence>
<dbReference type="InterPro" id="IPR050357">
    <property type="entry name" value="Arrestin_domain-protein"/>
</dbReference>
<dbReference type="PANTHER" id="PTHR11188:SF167">
    <property type="entry name" value="ARRESTIN C-TERMINAL-LIKE DOMAIN-CONTAINING PROTEIN-RELATED"/>
    <property type="match status" value="1"/>
</dbReference>
<dbReference type="SUPFAM" id="SSF81296">
    <property type="entry name" value="E set domains"/>
    <property type="match status" value="2"/>
</dbReference>
<dbReference type="EnsemblMetazoa" id="GBRI024288-RA">
    <property type="protein sequence ID" value="GBRI024288-PA"/>
    <property type="gene ID" value="GBRI024288"/>
</dbReference>
<dbReference type="AlphaFoldDB" id="A0A1A9WLV1"/>
<evidence type="ECO:0000256" key="2">
    <source>
        <dbReference type="ARBA" id="ARBA00022606"/>
    </source>
</evidence>
<dbReference type="Gene3D" id="2.60.40.640">
    <property type="match status" value="2"/>
</dbReference>